<evidence type="ECO:0000256" key="1">
    <source>
        <dbReference type="SAM" id="MobiDB-lite"/>
    </source>
</evidence>
<organism evidence="2 3">
    <name type="scientific">Bradyrhizobium zhanjiangense</name>
    <dbReference type="NCBI Taxonomy" id="1325107"/>
    <lineage>
        <taxon>Bacteria</taxon>
        <taxon>Pseudomonadati</taxon>
        <taxon>Pseudomonadota</taxon>
        <taxon>Alphaproteobacteria</taxon>
        <taxon>Hyphomicrobiales</taxon>
        <taxon>Nitrobacteraceae</taxon>
        <taxon>Bradyrhizobium</taxon>
    </lineage>
</organism>
<gene>
    <name evidence="2" type="ORF">EAS61_16880</name>
</gene>
<proteinExistence type="predicted"/>
<name>A0A4Q0QN23_9BRAD</name>
<reference evidence="2 3" key="1">
    <citation type="submission" date="2018-11" db="EMBL/GenBank/DDBJ databases">
        <title>Bradyrhizobium sp. nov., isolated from effective nodules of peanut in China.</title>
        <authorList>
            <person name="Li Y."/>
        </authorList>
    </citation>
    <scope>NUCLEOTIDE SEQUENCE [LARGE SCALE GENOMIC DNA]</scope>
    <source>
        <strain evidence="2 3">CCBAU 51770</strain>
    </source>
</reference>
<dbReference type="EMBL" id="RKMK01000014">
    <property type="protein sequence ID" value="RXG95883.1"/>
    <property type="molecule type" value="Genomic_DNA"/>
</dbReference>
<protein>
    <submittedName>
        <fullName evidence="2">Uncharacterized protein</fullName>
    </submittedName>
</protein>
<feature type="compositionally biased region" description="Pro residues" evidence="1">
    <location>
        <begin position="139"/>
        <end position="151"/>
    </location>
</feature>
<feature type="compositionally biased region" description="Basic and acidic residues" evidence="1">
    <location>
        <begin position="1"/>
        <end position="11"/>
    </location>
</feature>
<feature type="region of interest" description="Disordered" evidence="1">
    <location>
        <begin position="120"/>
        <end position="151"/>
    </location>
</feature>
<feature type="region of interest" description="Disordered" evidence="1">
    <location>
        <begin position="1"/>
        <end position="25"/>
    </location>
</feature>
<evidence type="ECO:0000313" key="3">
    <source>
        <dbReference type="Proteomes" id="UP000290174"/>
    </source>
</evidence>
<comment type="caution">
    <text evidence="2">The sequence shown here is derived from an EMBL/GenBank/DDBJ whole genome shotgun (WGS) entry which is preliminary data.</text>
</comment>
<dbReference type="Proteomes" id="UP000290174">
    <property type="component" value="Unassembled WGS sequence"/>
</dbReference>
<evidence type="ECO:0000313" key="2">
    <source>
        <dbReference type="EMBL" id="RXG95883.1"/>
    </source>
</evidence>
<accession>A0A4Q0QN23</accession>
<dbReference type="AlphaFoldDB" id="A0A4Q0QN23"/>
<sequence>MCPRDCTDARQPRPSSWRKPGPIPRDLSVAHAANPERPAFAKLPLGVMGPGFRQDDIGSVCARLLQHRHCEPPGPRKARPDDRLREAVQTVSLERAWIASSQGLVAMTWWESCARNGEEKAEIPSQRRRYPATSVPRAAKPPPNAAKPPPNMGFCHIPATEGRSNRFRNRLHFSGSLPILSARPHAGDLGNAHDFLATLPQSLQDHCRRAGACAADCTGDLVR</sequence>